<proteinExistence type="predicted"/>
<evidence type="ECO:0000313" key="1">
    <source>
        <dbReference type="EMBL" id="SKA32723.1"/>
    </source>
</evidence>
<dbReference type="AlphaFoldDB" id="A0A1T4SWY6"/>
<sequence>MQGVAVSQVCPAPADRVWRTLVDWRLHERWMYRTRARGGQGVGARVEAFTGVGPVGFTDHMEITAWVPATRESAGRCEVRHLGGLVRGRGRFDVLPLPDGRSRVVWVEWLELPLGALGRLGWPLVRIPVSVLLRRSLRRLGRLAG</sequence>
<dbReference type="SUPFAM" id="SSF55961">
    <property type="entry name" value="Bet v1-like"/>
    <property type="match status" value="1"/>
</dbReference>
<dbReference type="Proteomes" id="UP000190637">
    <property type="component" value="Unassembled WGS sequence"/>
</dbReference>
<dbReference type="InterPro" id="IPR023393">
    <property type="entry name" value="START-like_dom_sf"/>
</dbReference>
<dbReference type="CDD" id="cd07812">
    <property type="entry name" value="SRPBCC"/>
    <property type="match status" value="1"/>
</dbReference>
<dbReference type="OrthoDB" id="4823586at2"/>
<organism evidence="1 2">
    <name type="scientific">Marinactinospora thermotolerans DSM 45154</name>
    <dbReference type="NCBI Taxonomy" id="1122192"/>
    <lineage>
        <taxon>Bacteria</taxon>
        <taxon>Bacillati</taxon>
        <taxon>Actinomycetota</taxon>
        <taxon>Actinomycetes</taxon>
        <taxon>Streptosporangiales</taxon>
        <taxon>Nocardiopsidaceae</taxon>
        <taxon>Marinactinospora</taxon>
    </lineage>
</organism>
<dbReference type="STRING" id="1122192.SAMN02745673_04072"/>
<gene>
    <name evidence="1" type="ORF">SAMN02745673_04072</name>
</gene>
<dbReference type="EMBL" id="FUWS01000012">
    <property type="protein sequence ID" value="SKA32723.1"/>
    <property type="molecule type" value="Genomic_DNA"/>
</dbReference>
<protein>
    <submittedName>
        <fullName evidence="1">Polyketide cyclase / dehydrase and lipid transport</fullName>
    </submittedName>
</protein>
<reference evidence="1 2" key="1">
    <citation type="submission" date="2017-02" db="EMBL/GenBank/DDBJ databases">
        <authorList>
            <person name="Peterson S.W."/>
        </authorList>
    </citation>
    <scope>NUCLEOTIDE SEQUENCE [LARGE SCALE GENOMIC DNA]</scope>
    <source>
        <strain evidence="1 2">DSM 45154</strain>
    </source>
</reference>
<evidence type="ECO:0000313" key="2">
    <source>
        <dbReference type="Proteomes" id="UP000190637"/>
    </source>
</evidence>
<dbReference type="InterPro" id="IPR019587">
    <property type="entry name" value="Polyketide_cyclase/dehydratase"/>
</dbReference>
<dbReference type="Pfam" id="PF10604">
    <property type="entry name" value="Polyketide_cyc2"/>
    <property type="match status" value="1"/>
</dbReference>
<accession>A0A1T4SWY6</accession>
<keyword evidence="2" id="KW-1185">Reference proteome</keyword>
<dbReference type="Gene3D" id="3.30.530.20">
    <property type="match status" value="1"/>
</dbReference>
<name>A0A1T4SWY6_9ACTN</name>